<feature type="compositionally biased region" description="Basic and acidic residues" evidence="1">
    <location>
        <begin position="67"/>
        <end position="82"/>
    </location>
</feature>
<feature type="compositionally biased region" description="Pro residues" evidence="1">
    <location>
        <begin position="182"/>
        <end position="200"/>
    </location>
</feature>
<sequence length="290" mass="32724">MSGFLKKKRSRKITPKVQAKEGSSSQPKKKRQKKVVETLLVDEPEDDEPEADVEKDQNPVSPTMEQILKDIDYGSEAEKAAGENEGDNEEKSSSSSSESEIDETERLKRIKADIEKEKQLKRKRRKEKDDDLYIPSPEHVQEVQTPPSEGRKKSNARKRVVSPKVRKLTIKLNPKHASKPKQPTPPEHQPSPPYQSPPHESPPKQTSPPHHQQQLSPPHSLSQIHISTPTHEQPVITSQHIIQTPPTIQSQVQTTPSSSGFKNFPRVPENIGLEDIGDFSFVNDELVKKL</sequence>
<comment type="caution">
    <text evidence="2">The sequence shown here is derived from an EMBL/GenBank/DDBJ whole genome shotgun (WGS) entry which is preliminary data.</text>
</comment>
<protein>
    <submittedName>
        <fullName evidence="2">Uncharacterized protein</fullName>
    </submittedName>
</protein>
<dbReference type="Proteomes" id="UP000215914">
    <property type="component" value="Unassembled WGS sequence"/>
</dbReference>
<dbReference type="EMBL" id="MNCJ02000331">
    <property type="protein sequence ID" value="KAF5759664.1"/>
    <property type="molecule type" value="Genomic_DNA"/>
</dbReference>
<evidence type="ECO:0000256" key="1">
    <source>
        <dbReference type="SAM" id="MobiDB-lite"/>
    </source>
</evidence>
<evidence type="ECO:0000313" key="2">
    <source>
        <dbReference type="EMBL" id="KAF5759664.1"/>
    </source>
</evidence>
<accession>A0A9K3DS35</accession>
<evidence type="ECO:0000313" key="3">
    <source>
        <dbReference type="Proteomes" id="UP000215914"/>
    </source>
</evidence>
<feature type="compositionally biased region" description="Acidic residues" evidence="1">
    <location>
        <begin position="40"/>
        <end position="51"/>
    </location>
</feature>
<feature type="compositionally biased region" description="Basic residues" evidence="1">
    <location>
        <begin position="1"/>
        <end position="14"/>
    </location>
</feature>
<feature type="compositionally biased region" description="Basic and acidic residues" evidence="1">
    <location>
        <begin position="104"/>
        <end position="118"/>
    </location>
</feature>
<keyword evidence="3" id="KW-1185">Reference proteome</keyword>
<dbReference type="Gramene" id="mRNA:HanXRQr2_Chr16g0743981">
    <property type="protein sequence ID" value="CDS:HanXRQr2_Chr16g0743981.1"/>
    <property type="gene ID" value="HanXRQr2_Chr16g0743981"/>
</dbReference>
<feature type="region of interest" description="Disordered" evidence="1">
    <location>
        <begin position="1"/>
        <end position="262"/>
    </location>
</feature>
<name>A0A9K3DS35_HELAN</name>
<feature type="compositionally biased region" description="Polar residues" evidence="1">
    <location>
        <begin position="224"/>
        <end position="261"/>
    </location>
</feature>
<proteinExistence type="predicted"/>
<organism evidence="2 3">
    <name type="scientific">Helianthus annuus</name>
    <name type="common">Common sunflower</name>
    <dbReference type="NCBI Taxonomy" id="4232"/>
    <lineage>
        <taxon>Eukaryota</taxon>
        <taxon>Viridiplantae</taxon>
        <taxon>Streptophyta</taxon>
        <taxon>Embryophyta</taxon>
        <taxon>Tracheophyta</taxon>
        <taxon>Spermatophyta</taxon>
        <taxon>Magnoliopsida</taxon>
        <taxon>eudicotyledons</taxon>
        <taxon>Gunneridae</taxon>
        <taxon>Pentapetalae</taxon>
        <taxon>asterids</taxon>
        <taxon>campanulids</taxon>
        <taxon>Asterales</taxon>
        <taxon>Asteraceae</taxon>
        <taxon>Asteroideae</taxon>
        <taxon>Heliantheae alliance</taxon>
        <taxon>Heliantheae</taxon>
        <taxon>Helianthus</taxon>
    </lineage>
</organism>
<dbReference type="AlphaFoldDB" id="A0A9K3DS35"/>
<gene>
    <name evidence="2" type="ORF">HanXRQr2_Chr16g0743981</name>
</gene>
<reference evidence="2" key="1">
    <citation type="journal article" date="2017" name="Nature">
        <title>The sunflower genome provides insights into oil metabolism, flowering and Asterid evolution.</title>
        <authorList>
            <person name="Badouin H."/>
            <person name="Gouzy J."/>
            <person name="Grassa C.J."/>
            <person name="Murat F."/>
            <person name="Staton S.E."/>
            <person name="Cottret L."/>
            <person name="Lelandais-Briere C."/>
            <person name="Owens G.L."/>
            <person name="Carrere S."/>
            <person name="Mayjonade B."/>
            <person name="Legrand L."/>
            <person name="Gill N."/>
            <person name="Kane N.C."/>
            <person name="Bowers J.E."/>
            <person name="Hubner S."/>
            <person name="Bellec A."/>
            <person name="Berard A."/>
            <person name="Berges H."/>
            <person name="Blanchet N."/>
            <person name="Boniface M.C."/>
            <person name="Brunel D."/>
            <person name="Catrice O."/>
            <person name="Chaidir N."/>
            <person name="Claudel C."/>
            <person name="Donnadieu C."/>
            <person name="Faraut T."/>
            <person name="Fievet G."/>
            <person name="Helmstetter N."/>
            <person name="King M."/>
            <person name="Knapp S.J."/>
            <person name="Lai Z."/>
            <person name="Le Paslier M.C."/>
            <person name="Lippi Y."/>
            <person name="Lorenzon L."/>
            <person name="Mandel J.R."/>
            <person name="Marage G."/>
            <person name="Marchand G."/>
            <person name="Marquand E."/>
            <person name="Bret-Mestries E."/>
            <person name="Morien E."/>
            <person name="Nambeesan S."/>
            <person name="Nguyen T."/>
            <person name="Pegot-Espagnet P."/>
            <person name="Pouilly N."/>
            <person name="Raftis F."/>
            <person name="Sallet E."/>
            <person name="Schiex T."/>
            <person name="Thomas J."/>
            <person name="Vandecasteele C."/>
            <person name="Vares D."/>
            <person name="Vear F."/>
            <person name="Vautrin S."/>
            <person name="Crespi M."/>
            <person name="Mangin B."/>
            <person name="Burke J.M."/>
            <person name="Salse J."/>
            <person name="Munos S."/>
            <person name="Vincourt P."/>
            <person name="Rieseberg L.H."/>
            <person name="Langlade N.B."/>
        </authorList>
    </citation>
    <scope>NUCLEOTIDE SEQUENCE</scope>
    <source>
        <tissue evidence="2">Leaves</tissue>
    </source>
</reference>
<reference evidence="2" key="2">
    <citation type="submission" date="2020-06" db="EMBL/GenBank/DDBJ databases">
        <title>Helianthus annuus Genome sequencing and assembly Release 2.</title>
        <authorList>
            <person name="Gouzy J."/>
            <person name="Langlade N."/>
            <person name="Munos S."/>
        </authorList>
    </citation>
    <scope>NUCLEOTIDE SEQUENCE</scope>
    <source>
        <tissue evidence="2">Leaves</tissue>
    </source>
</reference>
<feature type="compositionally biased region" description="Low complexity" evidence="1">
    <location>
        <begin position="203"/>
        <end position="223"/>
    </location>
</feature>
<feature type="compositionally biased region" description="Basic residues" evidence="1">
    <location>
        <begin position="153"/>
        <end position="179"/>
    </location>
</feature>